<gene>
    <name evidence="3" type="ORF">QJ048_14485</name>
</gene>
<comment type="caution">
    <text evidence="3">The sequence shown here is derived from an EMBL/GenBank/DDBJ whole genome shotgun (WGS) entry which is preliminary data.</text>
</comment>
<dbReference type="Proteomes" id="UP001226434">
    <property type="component" value="Unassembled WGS sequence"/>
</dbReference>
<name>A0ABT6REJ3_9BACT</name>
<reference evidence="3 4" key="1">
    <citation type="submission" date="2023-05" db="EMBL/GenBank/DDBJ databases">
        <title>Genome sequence of Pinibacter sp. MAH-24.</title>
        <authorList>
            <person name="Huq M.A."/>
        </authorList>
    </citation>
    <scope>NUCLEOTIDE SEQUENCE [LARGE SCALE GENOMIC DNA]</scope>
    <source>
        <strain evidence="3 4">MAH-24</strain>
    </source>
</reference>
<keyword evidence="1" id="KW-0732">Signal</keyword>
<protein>
    <submittedName>
        <fullName evidence="3">DUF4468 domain-containing protein</fullName>
    </submittedName>
</protein>
<accession>A0ABT6REJ3</accession>
<evidence type="ECO:0000259" key="2">
    <source>
        <dbReference type="Pfam" id="PF14730"/>
    </source>
</evidence>
<feature type="domain" description="DUF4468" evidence="2">
    <location>
        <begin position="35"/>
        <end position="121"/>
    </location>
</feature>
<sequence>MKHLLPILVFLLPFITKAQSNGLNYKVEDRYLYYGEVVPVDTSFTVADLYKNAKLYVVKLALPDIKTLTDDPTGGTLAVAVEEPGTYKTETGIGTIPMKLKYNIKLEMKQGRYRYTIDNIMVNYTDDGRSVDHPLYDVDKGKGGGIIGNGERKRILKSMDALFVRKIDLLKNTMKVRSDGF</sequence>
<evidence type="ECO:0000313" key="3">
    <source>
        <dbReference type="EMBL" id="MDI3320996.1"/>
    </source>
</evidence>
<dbReference type="EMBL" id="JASBRG010000007">
    <property type="protein sequence ID" value="MDI3320996.1"/>
    <property type="molecule type" value="Genomic_DNA"/>
</dbReference>
<keyword evidence="4" id="KW-1185">Reference proteome</keyword>
<organism evidence="3 4">
    <name type="scientific">Pinibacter soli</name>
    <dbReference type="NCBI Taxonomy" id="3044211"/>
    <lineage>
        <taxon>Bacteria</taxon>
        <taxon>Pseudomonadati</taxon>
        <taxon>Bacteroidota</taxon>
        <taxon>Chitinophagia</taxon>
        <taxon>Chitinophagales</taxon>
        <taxon>Chitinophagaceae</taxon>
        <taxon>Pinibacter</taxon>
    </lineage>
</organism>
<evidence type="ECO:0000313" key="4">
    <source>
        <dbReference type="Proteomes" id="UP001226434"/>
    </source>
</evidence>
<feature type="chain" id="PRO_5046469458" evidence="1">
    <location>
        <begin position="19"/>
        <end position="181"/>
    </location>
</feature>
<evidence type="ECO:0000256" key="1">
    <source>
        <dbReference type="SAM" id="SignalP"/>
    </source>
</evidence>
<dbReference type="Pfam" id="PF14730">
    <property type="entry name" value="DUF4468"/>
    <property type="match status" value="1"/>
</dbReference>
<dbReference type="InterPro" id="IPR027823">
    <property type="entry name" value="DUF4468"/>
</dbReference>
<proteinExistence type="predicted"/>
<dbReference type="Gene3D" id="3.30.530.80">
    <property type="match status" value="1"/>
</dbReference>
<dbReference type="RefSeq" id="WP_282335099.1">
    <property type="nucleotide sequence ID" value="NZ_JASBRG010000007.1"/>
</dbReference>
<feature type="signal peptide" evidence="1">
    <location>
        <begin position="1"/>
        <end position="18"/>
    </location>
</feature>